<feature type="region of interest" description="Disordered" evidence="13">
    <location>
        <begin position="315"/>
        <end position="362"/>
    </location>
</feature>
<gene>
    <name evidence="16" type="ORF">Cfor_03584</name>
</gene>
<feature type="compositionally biased region" description="Basic and acidic residues" evidence="13">
    <location>
        <begin position="180"/>
        <end position="190"/>
    </location>
</feature>
<evidence type="ECO:0000313" key="16">
    <source>
        <dbReference type="EMBL" id="GFG36003.1"/>
    </source>
</evidence>
<organism evidence="16 17">
    <name type="scientific">Coptotermes formosanus</name>
    <name type="common">Formosan subterranean termite</name>
    <dbReference type="NCBI Taxonomy" id="36987"/>
    <lineage>
        <taxon>Eukaryota</taxon>
        <taxon>Metazoa</taxon>
        <taxon>Ecdysozoa</taxon>
        <taxon>Arthropoda</taxon>
        <taxon>Hexapoda</taxon>
        <taxon>Insecta</taxon>
        <taxon>Pterygota</taxon>
        <taxon>Neoptera</taxon>
        <taxon>Polyneoptera</taxon>
        <taxon>Dictyoptera</taxon>
        <taxon>Blattodea</taxon>
        <taxon>Blattoidea</taxon>
        <taxon>Termitoidae</taxon>
        <taxon>Rhinotermitidae</taxon>
        <taxon>Coptotermes</taxon>
    </lineage>
</organism>
<protein>
    <recommendedName>
        <fullName evidence="18">Zinc finger protein ush</fullName>
    </recommendedName>
</protein>
<feature type="region of interest" description="Disordered" evidence="13">
    <location>
        <begin position="545"/>
        <end position="632"/>
    </location>
</feature>
<name>A0A6L2PTQ7_COPFO</name>
<evidence type="ECO:0000256" key="10">
    <source>
        <dbReference type="ARBA" id="ARBA00023163"/>
    </source>
</evidence>
<dbReference type="GO" id="GO:0005634">
    <property type="term" value="C:nucleus"/>
    <property type="evidence" value="ECO:0007669"/>
    <property type="project" value="UniProtKB-SubCell"/>
</dbReference>
<feature type="compositionally biased region" description="Pro residues" evidence="13">
    <location>
        <begin position="494"/>
        <end position="512"/>
    </location>
</feature>
<feature type="domain" description="CCHC FOG-type" evidence="15">
    <location>
        <begin position="1207"/>
        <end position="1240"/>
    </location>
</feature>
<sequence length="1258" mass="132721">DDDEGWTSEAEGEAPSAAVSDADGGCGASGDSNNVTSPPPGQEGESPHPPAPRLRLRAGLATDPALRITDPGAVLTSALPPTAAGLEYLAALNPAFHSALPSSQFFCLPPMTPEGATTVPTPRPKPDALESRQVPVFMCNPCGIRFSSLSTLEAHQTYYCSHRTGSTIAAGSTKAASHKGRGDSDSEDGKLSSSETPRGDAEVSGSESMAEVNGVPNKTVRTGKQYACPHCSYSADKKVSLNRHMRMHSASPGPSPTPNSLSNGGSVPTPPAEVTAALLNSPHLVDRYCQDCDIRFSSVKTFRAHKLHYCSTRHVVKSQPPALPPSTKASSESAPASPLDVTSRISPSCSPPSREHRSPPQPFLALPTNPILLVPYALFQGASLLTGAAAMGLPAPDTACLLLPNGTLQPMAQAVHAQASSKEVEVTHSSEQVVKSTVPARIATNSRPAPRADSVGDTSTPLDLSMRRSSEGSGAGDLIVDLDSDQDCRRTSPAPLPPPPLPPPLPPVPPSPHHNTAPQDEEEVEVDEGENIVCAPSIPSLLLSTSSTCSSPSPPPPSVSPTLSSSSQSNMKRPVSGSAEPPSKRSRTESGSNSPSPKSQQSSPKSPRRGTPNGVITVNNSNGRNNSLESANSQRKALAAVLSHHLSQVDSTNKLSNLLLAAVAASSVHREDTGGNGAPLLKSPPVLPFSGKGCSKNPTLTKPSHITPIIPTPLLLPTSRTSSADLLSKANILPLLTSEMALRMATEAAAVVAPPPPPPPQVLVKQGVSKCRECNIVFCKHENYMAHKKHYCSARLEVGGDDGGNMPSPQGGVPNSPSGNTPNGGSPPHSKDHGRSASPTIGSSLSVQQQQGQAGQKPPTLVQFICVACGIKFTSLDNLTAHQAYYCPKRSELIAKTAAEAVSDKNSILNPRKCVKCKVLVPIDQLSAHQCSGVTGSGGWKCPCCDVVSPTATAAQRHMDSHSGVKAFRCTICRYKGNTLRGMRTHIRMHFEKRSTDLQEENFISCIIGDDGVVGSQQQPVIVQAPETVIAEPQISDGDSGRAEKFHFCDLCNYSSTYKGNVVRHHRLVHLHVKPDFESSTSPIDVKMGSPRDVSEVEGTEDCMKQEVVTVKEEVGGRVYVEDKEEEYVEVEEDITVAQPLVKAEPLNVVSEADDIASSSADDKPRIDMTQHRDTSGSGRYYSSDMEVRDQIEGDAHDVPQSAANSSKKTGPKYCKSCDISFNYLSTFIAHKKFYCSSHAGETTAGGAGGRTAETSVL</sequence>
<evidence type="ECO:0000313" key="17">
    <source>
        <dbReference type="Proteomes" id="UP000502823"/>
    </source>
</evidence>
<dbReference type="InterPro" id="IPR013087">
    <property type="entry name" value="Znf_C2H2_type"/>
</dbReference>
<feature type="domain" description="C2H2-type" evidence="14">
    <location>
        <begin position="137"/>
        <end position="164"/>
    </location>
</feature>
<keyword evidence="3" id="KW-0479">Metal-binding</keyword>
<evidence type="ECO:0000259" key="14">
    <source>
        <dbReference type="PROSITE" id="PS50157"/>
    </source>
</evidence>
<keyword evidence="5 12" id="KW-0863">Zinc-finger</keyword>
<feature type="non-terminal residue" evidence="16">
    <location>
        <position position="1"/>
    </location>
</feature>
<feature type="region of interest" description="Disordered" evidence="13">
    <location>
        <begin position="1"/>
        <end position="54"/>
    </location>
</feature>
<keyword evidence="9" id="KW-0010">Activator</keyword>
<keyword evidence="17" id="KW-1185">Reference proteome</keyword>
<reference evidence="17" key="1">
    <citation type="submission" date="2020-01" db="EMBL/GenBank/DDBJ databases">
        <title>Draft genome sequence of the Termite Coptotermes fromosanus.</title>
        <authorList>
            <person name="Itakura S."/>
            <person name="Yosikawa Y."/>
            <person name="Umezawa K."/>
        </authorList>
    </citation>
    <scope>NUCLEOTIDE SEQUENCE [LARGE SCALE GENOMIC DNA]</scope>
</reference>
<dbReference type="FunCoup" id="A0A6L2PTQ7">
    <property type="interactions" value="257"/>
</dbReference>
<dbReference type="EMBL" id="BLKM01000588">
    <property type="protein sequence ID" value="GFG36003.1"/>
    <property type="molecule type" value="Genomic_DNA"/>
</dbReference>
<dbReference type="SUPFAM" id="SSF57667">
    <property type="entry name" value="beta-beta-alpha zinc fingers"/>
    <property type="match status" value="6"/>
</dbReference>
<dbReference type="GO" id="GO:0030154">
    <property type="term" value="P:cell differentiation"/>
    <property type="evidence" value="ECO:0007669"/>
    <property type="project" value="UniProtKB-ARBA"/>
</dbReference>
<evidence type="ECO:0000256" key="4">
    <source>
        <dbReference type="ARBA" id="ARBA00022737"/>
    </source>
</evidence>
<feature type="domain" description="CCHC FOG-type" evidence="15">
    <location>
        <begin position="281"/>
        <end position="314"/>
    </location>
</feature>
<feature type="compositionally biased region" description="Low complexity" evidence="13">
    <location>
        <begin position="811"/>
        <end position="828"/>
    </location>
</feature>
<dbReference type="OrthoDB" id="8742770at2759"/>
<evidence type="ECO:0000256" key="3">
    <source>
        <dbReference type="ARBA" id="ARBA00022723"/>
    </source>
</evidence>
<dbReference type="Gene3D" id="3.30.160.60">
    <property type="entry name" value="Classic Zinc Finger"/>
    <property type="match status" value="2"/>
</dbReference>
<feature type="domain" description="CCHC FOG-type" evidence="15">
    <location>
        <begin position="131"/>
        <end position="164"/>
    </location>
</feature>
<feature type="domain" description="CCHC FOG-type" evidence="15">
    <location>
        <begin position="763"/>
        <end position="796"/>
    </location>
</feature>
<feature type="region of interest" description="Disordered" evidence="13">
    <location>
        <begin position="169"/>
        <end position="218"/>
    </location>
</feature>
<dbReference type="InterPro" id="IPR036236">
    <property type="entry name" value="Znf_C2H2_sf"/>
</dbReference>
<proteinExistence type="predicted"/>
<feature type="domain" description="C2H2-type" evidence="14">
    <location>
        <begin position="226"/>
        <end position="253"/>
    </location>
</feature>
<keyword evidence="11" id="KW-0539">Nucleus</keyword>
<evidence type="ECO:0000256" key="5">
    <source>
        <dbReference type="ARBA" id="ARBA00022771"/>
    </source>
</evidence>
<keyword evidence="4" id="KW-0677">Repeat</keyword>
<keyword evidence="6" id="KW-0862">Zinc</keyword>
<keyword evidence="2" id="KW-0678">Repressor</keyword>
<evidence type="ECO:0000256" key="6">
    <source>
        <dbReference type="ARBA" id="ARBA00022833"/>
    </source>
</evidence>
<dbReference type="Proteomes" id="UP000502823">
    <property type="component" value="Unassembled WGS sequence"/>
</dbReference>
<feature type="region of interest" description="Disordered" evidence="13">
    <location>
        <begin position="1153"/>
        <end position="1182"/>
    </location>
</feature>
<feature type="compositionally biased region" description="Polar residues" evidence="13">
    <location>
        <begin position="614"/>
        <end position="632"/>
    </location>
</feature>
<evidence type="ECO:0000256" key="2">
    <source>
        <dbReference type="ARBA" id="ARBA00022491"/>
    </source>
</evidence>
<dbReference type="GO" id="GO:0061629">
    <property type="term" value="F:RNA polymerase II-specific DNA-binding transcription factor binding"/>
    <property type="evidence" value="ECO:0007669"/>
    <property type="project" value="InterPro"/>
</dbReference>
<dbReference type="GO" id="GO:0045944">
    <property type="term" value="P:positive regulation of transcription by RNA polymerase II"/>
    <property type="evidence" value="ECO:0007669"/>
    <property type="project" value="TreeGrafter"/>
</dbReference>
<comment type="subcellular location">
    <subcellularLocation>
        <location evidence="1">Nucleus</location>
    </subcellularLocation>
</comment>
<dbReference type="PROSITE" id="PS51810">
    <property type="entry name" value="ZF_CCHC_FOG"/>
    <property type="match status" value="5"/>
</dbReference>
<feature type="region of interest" description="Disordered" evidence="13">
    <location>
        <begin position="419"/>
        <end position="528"/>
    </location>
</feature>
<feature type="compositionally biased region" description="Polar residues" evidence="13">
    <location>
        <begin position="837"/>
        <end position="847"/>
    </location>
</feature>
<dbReference type="InterPro" id="IPR059121">
    <property type="entry name" value="CCHC_ZFPM2-like"/>
</dbReference>
<dbReference type="InParanoid" id="A0A6L2PTQ7"/>
<dbReference type="PANTHER" id="PTHR12958:SF3">
    <property type="entry name" value="ZINC FINGER PROTEIN USH"/>
    <property type="match status" value="1"/>
</dbReference>
<evidence type="ECO:0008006" key="18">
    <source>
        <dbReference type="Google" id="ProtNLM"/>
    </source>
</evidence>
<evidence type="ECO:0000256" key="8">
    <source>
        <dbReference type="ARBA" id="ARBA00023125"/>
    </source>
</evidence>
<dbReference type="Pfam" id="PF25445">
    <property type="entry name" value="CCHC_ZFPM2"/>
    <property type="match status" value="1"/>
</dbReference>
<dbReference type="GO" id="GO:0008270">
    <property type="term" value="F:zinc ion binding"/>
    <property type="evidence" value="ECO:0007669"/>
    <property type="project" value="UniProtKB-KW"/>
</dbReference>
<evidence type="ECO:0000256" key="12">
    <source>
        <dbReference type="PROSITE-ProRule" id="PRU00042"/>
    </source>
</evidence>
<keyword evidence="7" id="KW-0805">Transcription regulation</keyword>
<feature type="domain" description="C2H2-type" evidence="14">
    <location>
        <begin position="1213"/>
        <end position="1244"/>
    </location>
</feature>
<feature type="domain" description="C2H2-type" evidence="14">
    <location>
        <begin position="864"/>
        <end position="891"/>
    </location>
</feature>
<feature type="compositionally biased region" description="Pro residues" evidence="13">
    <location>
        <begin position="37"/>
        <end position="52"/>
    </location>
</feature>
<comment type="caution">
    <text evidence="16">The sequence shown here is derived from an EMBL/GenBank/DDBJ whole genome shotgun (WGS) entry which is preliminary data.</text>
</comment>
<dbReference type="InterPro" id="IPR039746">
    <property type="entry name" value="FOG"/>
</dbReference>
<dbReference type="PANTHER" id="PTHR12958">
    <property type="entry name" value="FRIEND OF GATA2-RELATED"/>
    <property type="match status" value="1"/>
</dbReference>
<feature type="compositionally biased region" description="Basic and acidic residues" evidence="13">
    <location>
        <begin position="1161"/>
        <end position="1175"/>
    </location>
</feature>
<evidence type="ECO:0000256" key="11">
    <source>
        <dbReference type="ARBA" id="ARBA00023242"/>
    </source>
</evidence>
<dbReference type="GO" id="GO:0009653">
    <property type="term" value="P:anatomical structure morphogenesis"/>
    <property type="evidence" value="ECO:0007669"/>
    <property type="project" value="UniProtKB-ARBA"/>
</dbReference>
<dbReference type="InterPro" id="IPR034731">
    <property type="entry name" value="Znf_CCHC_FOG"/>
</dbReference>
<feature type="domain" description="C2H2-type" evidence="14">
    <location>
        <begin position="1047"/>
        <end position="1075"/>
    </location>
</feature>
<feature type="compositionally biased region" description="Acidic residues" evidence="13">
    <location>
        <begin position="1"/>
        <end position="12"/>
    </location>
</feature>
<feature type="region of interest" description="Disordered" evidence="13">
    <location>
        <begin position="1082"/>
        <end position="1101"/>
    </location>
</feature>
<evidence type="ECO:0000256" key="7">
    <source>
        <dbReference type="ARBA" id="ARBA00023015"/>
    </source>
</evidence>
<dbReference type="Pfam" id="PF13909">
    <property type="entry name" value="zf-H2C2_5"/>
    <property type="match status" value="1"/>
</dbReference>
<feature type="region of interest" description="Disordered" evidence="13">
    <location>
        <begin position="246"/>
        <end position="268"/>
    </location>
</feature>
<accession>A0A6L2PTQ7</accession>
<evidence type="ECO:0000256" key="1">
    <source>
        <dbReference type="ARBA" id="ARBA00004123"/>
    </source>
</evidence>
<feature type="domain" description="CCHC FOG-type" evidence="15">
    <location>
        <begin position="858"/>
        <end position="891"/>
    </location>
</feature>
<dbReference type="GO" id="GO:0000122">
    <property type="term" value="P:negative regulation of transcription by RNA polymerase II"/>
    <property type="evidence" value="ECO:0007669"/>
    <property type="project" value="TreeGrafter"/>
</dbReference>
<dbReference type="AlphaFoldDB" id="A0A6L2PTQ7"/>
<evidence type="ECO:0000259" key="15">
    <source>
        <dbReference type="PROSITE" id="PS51810"/>
    </source>
</evidence>
<evidence type="ECO:0000256" key="13">
    <source>
        <dbReference type="SAM" id="MobiDB-lite"/>
    </source>
</evidence>
<feature type="region of interest" description="Disordered" evidence="13">
    <location>
        <begin position="802"/>
        <end position="854"/>
    </location>
</feature>
<feature type="compositionally biased region" description="Low complexity" evidence="13">
    <location>
        <begin position="590"/>
        <end position="605"/>
    </location>
</feature>
<feature type="compositionally biased region" description="Acidic residues" evidence="13">
    <location>
        <begin position="519"/>
        <end position="528"/>
    </location>
</feature>
<feature type="compositionally biased region" description="Low complexity" evidence="13">
    <location>
        <begin position="560"/>
        <end position="569"/>
    </location>
</feature>
<keyword evidence="8" id="KW-0238">DNA-binding</keyword>
<dbReference type="GO" id="GO:0007507">
    <property type="term" value="P:heart development"/>
    <property type="evidence" value="ECO:0007669"/>
    <property type="project" value="TreeGrafter"/>
</dbReference>
<dbReference type="GO" id="GO:0003677">
    <property type="term" value="F:DNA binding"/>
    <property type="evidence" value="ECO:0007669"/>
    <property type="project" value="UniProtKB-KW"/>
</dbReference>
<evidence type="ECO:0000256" key="9">
    <source>
        <dbReference type="ARBA" id="ARBA00023159"/>
    </source>
</evidence>
<keyword evidence="10" id="KW-0804">Transcription</keyword>
<dbReference type="SMART" id="SM00355">
    <property type="entry name" value="ZnF_C2H2"/>
    <property type="match status" value="9"/>
</dbReference>
<dbReference type="PROSITE" id="PS50157">
    <property type="entry name" value="ZINC_FINGER_C2H2_2"/>
    <property type="match status" value="5"/>
</dbReference>